<gene>
    <name evidence="1" type="ORF">SSLN_LOCUS18732</name>
</gene>
<evidence type="ECO:0000313" key="3">
    <source>
        <dbReference type="WBParaSite" id="SSLN_0001944301-mRNA-1"/>
    </source>
</evidence>
<sequence length="156" mass="18331">MVVEKQEMRGIRLLTDYTQCPLGIEEQAQRNHAWSGYFSDEKMGMTCFDYEHRYRKYIAHIPWYNHFGTKHFDYRIFLDRDSVANALAGMHDAHTLVFDSKADSITAGIRTWSANLFASLHEDYETKRSQERITEINCFIDFLHNELDSMEVPPLA</sequence>
<accession>A0A183TQI4</accession>
<reference evidence="1 2" key="2">
    <citation type="submission" date="2018-11" db="EMBL/GenBank/DDBJ databases">
        <authorList>
            <consortium name="Pathogen Informatics"/>
        </authorList>
    </citation>
    <scope>NUCLEOTIDE SEQUENCE [LARGE SCALE GENOMIC DNA]</scope>
    <source>
        <strain evidence="1 2">NST_G2</strain>
    </source>
</reference>
<protein>
    <submittedName>
        <fullName evidence="3">Sulfotransfer_1 domain-containing protein</fullName>
    </submittedName>
</protein>
<reference evidence="3" key="1">
    <citation type="submission" date="2016-06" db="UniProtKB">
        <authorList>
            <consortium name="WormBaseParasite"/>
        </authorList>
    </citation>
    <scope>IDENTIFICATION</scope>
</reference>
<dbReference type="STRING" id="70667.A0A183TQI4"/>
<name>A0A183TQI4_SCHSO</name>
<proteinExistence type="predicted"/>
<dbReference type="OrthoDB" id="27917at2759"/>
<dbReference type="EMBL" id="UYSU01045113">
    <property type="protein sequence ID" value="VDM05118.1"/>
    <property type="molecule type" value="Genomic_DNA"/>
</dbReference>
<keyword evidence="2" id="KW-1185">Reference proteome</keyword>
<evidence type="ECO:0000313" key="1">
    <source>
        <dbReference type="EMBL" id="VDM05118.1"/>
    </source>
</evidence>
<dbReference type="Proteomes" id="UP000275846">
    <property type="component" value="Unassembled WGS sequence"/>
</dbReference>
<organism evidence="3">
    <name type="scientific">Schistocephalus solidus</name>
    <name type="common">Tapeworm</name>
    <dbReference type="NCBI Taxonomy" id="70667"/>
    <lineage>
        <taxon>Eukaryota</taxon>
        <taxon>Metazoa</taxon>
        <taxon>Spiralia</taxon>
        <taxon>Lophotrochozoa</taxon>
        <taxon>Platyhelminthes</taxon>
        <taxon>Cestoda</taxon>
        <taxon>Eucestoda</taxon>
        <taxon>Diphyllobothriidea</taxon>
        <taxon>Diphyllobothriidae</taxon>
        <taxon>Schistocephalus</taxon>
    </lineage>
</organism>
<evidence type="ECO:0000313" key="2">
    <source>
        <dbReference type="Proteomes" id="UP000275846"/>
    </source>
</evidence>
<dbReference type="WBParaSite" id="SSLN_0001944301-mRNA-1">
    <property type="protein sequence ID" value="SSLN_0001944301-mRNA-1"/>
    <property type="gene ID" value="SSLN_0001944301"/>
</dbReference>
<dbReference type="AlphaFoldDB" id="A0A183TQI4"/>